<sequence length="145" mass="15700">MDALASAFEEVGVEHFSSNEPDHWCAEGALMLLADVSAAFKGDQSSDGYIAASGVFALVFCDHFIRLATANKENAAIFALKALGFGNEEIRERVPIMDFYETLQDSSPNLLNEIGQGCAQWVLAPNSESLRPLRSLFIALADGLE</sequence>
<gene>
    <name evidence="1" type="ORF">C8N42_10942</name>
</gene>
<comment type="caution">
    <text evidence="1">The sequence shown here is derived from an EMBL/GenBank/DDBJ whole genome shotgun (WGS) entry which is preliminary data.</text>
</comment>
<keyword evidence="2" id="KW-1185">Reference proteome</keyword>
<dbReference type="AlphaFoldDB" id="A0A2T5HGL3"/>
<dbReference type="RefSeq" id="WP_107816937.1">
    <property type="nucleotide sequence ID" value="NZ_QAOH01000009.1"/>
</dbReference>
<name>A0A2T5HGL3_9RHOB</name>
<protein>
    <submittedName>
        <fullName evidence="1">Uncharacterized protein</fullName>
    </submittedName>
</protein>
<evidence type="ECO:0000313" key="1">
    <source>
        <dbReference type="EMBL" id="PTQ70713.1"/>
    </source>
</evidence>
<dbReference type="EMBL" id="QAOH01000009">
    <property type="protein sequence ID" value="PTQ70713.1"/>
    <property type="molecule type" value="Genomic_DNA"/>
</dbReference>
<accession>A0A2T5HGL3</accession>
<reference evidence="1 2" key="1">
    <citation type="submission" date="2018-04" db="EMBL/GenBank/DDBJ databases">
        <title>Genomic Encyclopedia of Archaeal and Bacterial Type Strains, Phase II (KMG-II): from individual species to whole genera.</title>
        <authorList>
            <person name="Goeker M."/>
        </authorList>
    </citation>
    <scope>NUCLEOTIDE SEQUENCE [LARGE SCALE GENOMIC DNA]</scope>
    <source>
        <strain evidence="1 2">DSM 100434</strain>
    </source>
</reference>
<dbReference type="Proteomes" id="UP000244077">
    <property type="component" value="Unassembled WGS sequence"/>
</dbReference>
<organism evidence="1 2">
    <name type="scientific">Celeribacter persicus</name>
    <dbReference type="NCBI Taxonomy" id="1651082"/>
    <lineage>
        <taxon>Bacteria</taxon>
        <taxon>Pseudomonadati</taxon>
        <taxon>Pseudomonadota</taxon>
        <taxon>Alphaproteobacteria</taxon>
        <taxon>Rhodobacterales</taxon>
        <taxon>Roseobacteraceae</taxon>
        <taxon>Celeribacter</taxon>
    </lineage>
</organism>
<proteinExistence type="predicted"/>
<evidence type="ECO:0000313" key="2">
    <source>
        <dbReference type="Proteomes" id="UP000244077"/>
    </source>
</evidence>